<protein>
    <submittedName>
        <fullName evidence="1">Uncharacterized protein</fullName>
    </submittedName>
</protein>
<reference evidence="2" key="1">
    <citation type="journal article" date="2017" name="Nat. Microbiol.">
        <title>Global analysis of biosynthetic gene clusters reveals vast potential of secondary metabolite production in Penicillium species.</title>
        <authorList>
            <person name="Nielsen J.C."/>
            <person name="Grijseels S."/>
            <person name="Prigent S."/>
            <person name="Ji B."/>
            <person name="Dainat J."/>
            <person name="Nielsen K.F."/>
            <person name="Frisvad J.C."/>
            <person name="Workman M."/>
            <person name="Nielsen J."/>
        </authorList>
    </citation>
    <scope>NUCLEOTIDE SEQUENCE [LARGE SCALE GENOMIC DNA]</scope>
    <source>
        <strain evidence="2">IBT 31321</strain>
    </source>
</reference>
<gene>
    <name evidence="1" type="ORF">PENCOP_c002G04829</name>
</gene>
<evidence type="ECO:0000313" key="1">
    <source>
        <dbReference type="EMBL" id="OQE44825.1"/>
    </source>
</evidence>
<evidence type="ECO:0000313" key="2">
    <source>
        <dbReference type="Proteomes" id="UP000191500"/>
    </source>
</evidence>
<dbReference type="Proteomes" id="UP000191500">
    <property type="component" value="Unassembled WGS sequence"/>
</dbReference>
<proteinExistence type="predicted"/>
<dbReference type="AlphaFoldDB" id="A0A1V6V2C4"/>
<name>A0A1V6V2C4_9EURO</name>
<sequence>MSQLQDASNSSSETIVDQCLSKERADEVFQAFETVDGSAKLTSVEPSPRLQTKLKEQVKLPHQIKVLSMMTEKERGLIEEADFPCLWEVLRDFDGNLTISALIRRKSFRLHADFTPGIVGVLQGAQFTTD</sequence>
<organism evidence="1 2">
    <name type="scientific">Penicillium coprophilum</name>
    <dbReference type="NCBI Taxonomy" id="36646"/>
    <lineage>
        <taxon>Eukaryota</taxon>
        <taxon>Fungi</taxon>
        <taxon>Dikarya</taxon>
        <taxon>Ascomycota</taxon>
        <taxon>Pezizomycotina</taxon>
        <taxon>Eurotiomycetes</taxon>
        <taxon>Eurotiomycetidae</taxon>
        <taxon>Eurotiales</taxon>
        <taxon>Aspergillaceae</taxon>
        <taxon>Penicillium</taxon>
    </lineage>
</organism>
<dbReference type="STRING" id="36646.A0A1V6V2C4"/>
<accession>A0A1V6V2C4</accession>
<dbReference type="EMBL" id="MDDG01000002">
    <property type="protein sequence ID" value="OQE44825.1"/>
    <property type="molecule type" value="Genomic_DNA"/>
</dbReference>
<comment type="caution">
    <text evidence="1">The sequence shown here is derived from an EMBL/GenBank/DDBJ whole genome shotgun (WGS) entry which is preliminary data.</text>
</comment>
<keyword evidence="2" id="KW-1185">Reference proteome</keyword>